<protein>
    <recommendedName>
        <fullName evidence="2">PDZ domain-containing protein</fullName>
    </recommendedName>
</protein>
<dbReference type="Gene3D" id="2.30.42.10">
    <property type="match status" value="1"/>
</dbReference>
<feature type="region of interest" description="Disordered" evidence="1">
    <location>
        <begin position="23"/>
        <end position="78"/>
    </location>
</feature>
<organism evidence="3 4">
    <name type="scientific">Aphanomyces astaci</name>
    <name type="common">Crayfish plague agent</name>
    <dbReference type="NCBI Taxonomy" id="112090"/>
    <lineage>
        <taxon>Eukaryota</taxon>
        <taxon>Sar</taxon>
        <taxon>Stramenopiles</taxon>
        <taxon>Oomycota</taxon>
        <taxon>Saprolegniomycetes</taxon>
        <taxon>Saprolegniales</taxon>
        <taxon>Verrucalvaceae</taxon>
        <taxon>Aphanomyces</taxon>
    </lineage>
</organism>
<dbReference type="Proteomes" id="UP000469452">
    <property type="component" value="Unassembled WGS sequence"/>
</dbReference>
<dbReference type="InterPro" id="IPR036034">
    <property type="entry name" value="PDZ_sf"/>
</dbReference>
<name>A0A6A4ZA33_APHAT</name>
<dbReference type="SUPFAM" id="SSF50156">
    <property type="entry name" value="PDZ domain-like"/>
    <property type="match status" value="1"/>
</dbReference>
<dbReference type="VEuPathDB" id="FungiDB:H257_00922"/>
<sequence>MVAISSYEVERAAKIARNKAMLASLGIEKPQPANGSTSDSDRRKEWTEPGSTSPRMARKTAERRRSTAKVASNSPLRRSSRVEKIIQLISQDKSTQVRNYQDQQEFLRMRQMLSSGPNARTDTTFSNDAKNKCIMNESGVDAPKRHVHEYDITLERSPHGYCIYLGIVKYSVCVVTFRRPAPHFIGPAEASGRIKPGDKLVSINGVTLYGGDDFKKHWANVSTASAITLGFRRLLAEV</sequence>
<evidence type="ECO:0000313" key="3">
    <source>
        <dbReference type="EMBL" id="KAF0706962.1"/>
    </source>
</evidence>
<evidence type="ECO:0000259" key="2">
    <source>
        <dbReference type="PROSITE" id="PS50106"/>
    </source>
</evidence>
<feature type="domain" description="PDZ" evidence="2">
    <location>
        <begin position="151"/>
        <end position="208"/>
    </location>
</feature>
<dbReference type="InterPro" id="IPR001478">
    <property type="entry name" value="PDZ"/>
</dbReference>
<dbReference type="PROSITE" id="PS50106">
    <property type="entry name" value="PDZ"/>
    <property type="match status" value="1"/>
</dbReference>
<gene>
    <name evidence="3" type="ORF">AaE_013856</name>
</gene>
<dbReference type="EMBL" id="VJMI01019581">
    <property type="protein sequence ID" value="KAF0706962.1"/>
    <property type="molecule type" value="Genomic_DNA"/>
</dbReference>
<reference evidence="3 4" key="1">
    <citation type="submission" date="2019-06" db="EMBL/GenBank/DDBJ databases">
        <title>Genomics analysis of Aphanomyces spp. identifies a new class of oomycete effector associated with host adaptation.</title>
        <authorList>
            <person name="Gaulin E."/>
        </authorList>
    </citation>
    <scope>NUCLEOTIDE SEQUENCE [LARGE SCALE GENOMIC DNA]</scope>
    <source>
        <strain evidence="3 4">E</strain>
    </source>
</reference>
<comment type="caution">
    <text evidence="3">The sequence shown here is derived from an EMBL/GenBank/DDBJ whole genome shotgun (WGS) entry which is preliminary data.</text>
</comment>
<proteinExistence type="predicted"/>
<accession>A0A6A4ZA33</accession>
<dbReference type="AlphaFoldDB" id="A0A6A4ZA33"/>
<evidence type="ECO:0000256" key="1">
    <source>
        <dbReference type="SAM" id="MobiDB-lite"/>
    </source>
</evidence>
<evidence type="ECO:0000313" key="4">
    <source>
        <dbReference type="Proteomes" id="UP000469452"/>
    </source>
</evidence>